<sequence length="182" mass="20917">MIRILLCILTSILLLCCKHNNNKSEVQYLNTIDSFAVMELALTAKIVDSIFLPNYADSVLKIIQISSTPASYRNLKWQDKKVILLDSVSELKSDIGDFKKENINGRIVAVGSRLPSFILTYKVKFKNNTEAIINLWFKNNGISIEYVLEKIGNAWLVKRSFGREQKTKWSLWVETYCKSDNF</sequence>
<dbReference type="EMBL" id="JAKWBL010000004">
    <property type="protein sequence ID" value="MCH5599500.1"/>
    <property type="molecule type" value="Genomic_DNA"/>
</dbReference>
<keyword evidence="2" id="KW-1185">Reference proteome</keyword>
<evidence type="ECO:0000313" key="2">
    <source>
        <dbReference type="Proteomes" id="UP001202248"/>
    </source>
</evidence>
<reference evidence="1 2" key="1">
    <citation type="submission" date="2022-02" db="EMBL/GenBank/DDBJ databases">
        <authorList>
            <person name="Min J."/>
        </authorList>
    </citation>
    <scope>NUCLEOTIDE SEQUENCE [LARGE SCALE GENOMIC DNA]</scope>
    <source>
        <strain evidence="1 2">GR10-1</strain>
    </source>
</reference>
<protein>
    <recommendedName>
        <fullName evidence="3">Lipoprotein</fullName>
    </recommendedName>
</protein>
<accession>A0ABS9SMD6</accession>
<proteinExistence type="predicted"/>
<dbReference type="Proteomes" id="UP001202248">
    <property type="component" value="Unassembled WGS sequence"/>
</dbReference>
<comment type="caution">
    <text evidence="1">The sequence shown here is derived from an EMBL/GenBank/DDBJ whole genome shotgun (WGS) entry which is preliminary data.</text>
</comment>
<name>A0ABS9SMD6_9BACT</name>
<evidence type="ECO:0000313" key="1">
    <source>
        <dbReference type="EMBL" id="MCH5599500.1"/>
    </source>
</evidence>
<gene>
    <name evidence="1" type="ORF">MKP09_17115</name>
</gene>
<evidence type="ECO:0008006" key="3">
    <source>
        <dbReference type="Google" id="ProtNLM"/>
    </source>
</evidence>
<organism evidence="1 2">
    <name type="scientific">Niabella ginsengisoli</name>
    <dbReference type="NCBI Taxonomy" id="522298"/>
    <lineage>
        <taxon>Bacteria</taxon>
        <taxon>Pseudomonadati</taxon>
        <taxon>Bacteroidota</taxon>
        <taxon>Chitinophagia</taxon>
        <taxon>Chitinophagales</taxon>
        <taxon>Chitinophagaceae</taxon>
        <taxon>Niabella</taxon>
    </lineage>
</organism>
<dbReference type="RefSeq" id="WP_240831545.1">
    <property type="nucleotide sequence ID" value="NZ_JAKWBL010000004.1"/>
</dbReference>